<protein>
    <submittedName>
        <fullName evidence="3">Retrotransposon gag protein</fullName>
    </submittedName>
</protein>
<evidence type="ECO:0000259" key="2">
    <source>
        <dbReference type="Pfam" id="PF03732"/>
    </source>
</evidence>
<feature type="non-terminal residue" evidence="3">
    <location>
        <position position="218"/>
    </location>
</feature>
<dbReference type="PANTHER" id="PTHR33223:SF11">
    <property type="entry name" value="ELEMENT PROTEIN, PUTATIVE-RELATED"/>
    <property type="match status" value="1"/>
</dbReference>
<dbReference type="PANTHER" id="PTHR33223">
    <property type="entry name" value="CCHC-TYPE DOMAIN-CONTAINING PROTEIN"/>
    <property type="match status" value="1"/>
</dbReference>
<dbReference type="AlphaFoldDB" id="A0A392N4K6"/>
<organism evidence="3 4">
    <name type="scientific">Trifolium medium</name>
    <dbReference type="NCBI Taxonomy" id="97028"/>
    <lineage>
        <taxon>Eukaryota</taxon>
        <taxon>Viridiplantae</taxon>
        <taxon>Streptophyta</taxon>
        <taxon>Embryophyta</taxon>
        <taxon>Tracheophyta</taxon>
        <taxon>Spermatophyta</taxon>
        <taxon>Magnoliopsida</taxon>
        <taxon>eudicotyledons</taxon>
        <taxon>Gunneridae</taxon>
        <taxon>Pentapetalae</taxon>
        <taxon>rosids</taxon>
        <taxon>fabids</taxon>
        <taxon>Fabales</taxon>
        <taxon>Fabaceae</taxon>
        <taxon>Papilionoideae</taxon>
        <taxon>50 kb inversion clade</taxon>
        <taxon>NPAAA clade</taxon>
        <taxon>Hologalegina</taxon>
        <taxon>IRL clade</taxon>
        <taxon>Trifolieae</taxon>
        <taxon>Trifolium</taxon>
    </lineage>
</organism>
<comment type="caution">
    <text evidence="3">The sequence shown here is derived from an EMBL/GenBank/DDBJ whole genome shotgun (WGS) entry which is preliminary data.</text>
</comment>
<feature type="domain" description="Retrotransposon gag" evidence="2">
    <location>
        <begin position="50"/>
        <end position="143"/>
    </location>
</feature>
<evidence type="ECO:0000313" key="4">
    <source>
        <dbReference type="Proteomes" id="UP000265520"/>
    </source>
</evidence>
<keyword evidence="4" id="KW-1185">Reference proteome</keyword>
<feature type="compositionally biased region" description="Low complexity" evidence="1">
    <location>
        <begin position="179"/>
        <end position="218"/>
    </location>
</feature>
<dbReference type="Proteomes" id="UP000265520">
    <property type="component" value="Unassembled WGS sequence"/>
</dbReference>
<dbReference type="Pfam" id="PF03732">
    <property type="entry name" value="Retrotrans_gag"/>
    <property type="match status" value="1"/>
</dbReference>
<accession>A0A392N4K6</accession>
<dbReference type="InterPro" id="IPR005162">
    <property type="entry name" value="Retrotrans_gag_dom"/>
</dbReference>
<sequence>MEENNPPPPPPPRRTMGDYCKRTDTEHVSLGFRHANPVPDHITEDQKRLRLFAFSLNGHAKEWLQCLPSGTIGTWKELEDKFLELFLTHNQFQKRKVELTNFQQHDHESLYEAYERFKLLKRKCPNHNIDAMDQMQIFTGGMKIQHRMLLDVSAGRSIKNKTGEEVKELIEKICQNEYNNNNNNNTNNNTTSNSNNNSNSNSNSNCNSNNNNNNNNKR</sequence>
<proteinExistence type="predicted"/>
<evidence type="ECO:0000313" key="3">
    <source>
        <dbReference type="EMBL" id="MCH94727.1"/>
    </source>
</evidence>
<gene>
    <name evidence="3" type="ORF">A2U01_0015692</name>
</gene>
<feature type="region of interest" description="Disordered" evidence="1">
    <location>
        <begin position="178"/>
        <end position="218"/>
    </location>
</feature>
<dbReference type="EMBL" id="LXQA010028008">
    <property type="protein sequence ID" value="MCH94727.1"/>
    <property type="molecule type" value="Genomic_DNA"/>
</dbReference>
<reference evidence="3 4" key="1">
    <citation type="journal article" date="2018" name="Front. Plant Sci.">
        <title>Red Clover (Trifolium pratense) and Zigzag Clover (T. medium) - A Picture of Genomic Similarities and Differences.</title>
        <authorList>
            <person name="Dluhosova J."/>
            <person name="Istvanek J."/>
            <person name="Nedelnik J."/>
            <person name="Repkova J."/>
        </authorList>
    </citation>
    <scope>NUCLEOTIDE SEQUENCE [LARGE SCALE GENOMIC DNA]</scope>
    <source>
        <strain evidence="4">cv. 10/8</strain>
        <tissue evidence="3">Leaf</tissue>
    </source>
</reference>
<name>A0A392N4K6_9FABA</name>
<evidence type="ECO:0000256" key="1">
    <source>
        <dbReference type="SAM" id="MobiDB-lite"/>
    </source>
</evidence>